<proteinExistence type="predicted"/>
<evidence type="ECO:0000313" key="1">
    <source>
        <dbReference type="EMBL" id="AHC28164.1"/>
    </source>
</evidence>
<dbReference type="EMBL" id="KF652072">
    <property type="protein sequence ID" value="AHC28164.1"/>
    <property type="molecule type" value="Genomic_DNA"/>
</dbReference>
<dbReference type="AlphaFoldDB" id="V9QFM5"/>
<name>V9QFM5_9ACTN</name>
<sequence>MTLRARKGTFTVGSQGTFTRGIHMGWVHDVPQDDLYDHEGYTVAVLADGSEPEPLQFPVPGREGATFKNGRWDLYDGTEGRPLATAVRAACECGWRSTDTFPVDFDDDEGTEGWETNTGPFAAWQSEHIEVLLGTAMPTELREAIATVAKQVREHARLRPLVALAAIGQLEKLVGDVAPTAGAAARIDGQTWTTIGKALGTTRQAAFQRFKRFLDPDLVSNPND</sequence>
<reference evidence="1" key="1">
    <citation type="submission" date="2013-09" db="EMBL/GenBank/DDBJ databases">
        <title>Complete nucleotide sequence of Streptomyces linear plasmid pFP12.</title>
        <authorList>
            <person name="Chen Z."/>
            <person name="Fang P."/>
            <person name="Qin Z."/>
        </authorList>
    </citation>
    <scope>NUCLEOTIDE SEQUENCE</scope>
    <source>
        <strain evidence="1">F11</strain>
        <plasmid evidence="1">pFP12</plasmid>
    </source>
</reference>
<accession>V9QFM5</accession>
<gene>
    <name evidence="1" type="ORF">pFP12.21c</name>
</gene>
<geneLocation type="plasmid" evidence="1">
    <name>pFP12</name>
</geneLocation>
<protein>
    <submittedName>
        <fullName evidence="1">Uncharacterized protein</fullName>
    </submittedName>
</protein>
<keyword evidence="1" id="KW-0614">Plasmid</keyword>
<organism evidence="1">
    <name type="scientific">Streptomyces sp. F11</name>
    <dbReference type="NCBI Taxonomy" id="319318"/>
    <lineage>
        <taxon>Bacteria</taxon>
        <taxon>Bacillati</taxon>
        <taxon>Actinomycetota</taxon>
        <taxon>Actinomycetes</taxon>
        <taxon>Kitasatosporales</taxon>
        <taxon>Streptomycetaceae</taxon>
        <taxon>Streptomyces</taxon>
    </lineage>
</organism>